<evidence type="ECO:0000313" key="2">
    <source>
        <dbReference type="EMBL" id="KAE8396014.1"/>
    </source>
</evidence>
<reference evidence="2" key="1">
    <citation type="submission" date="2019-04" db="EMBL/GenBank/DDBJ databases">
        <title>Friends and foes A comparative genomics studyof 23 Aspergillus species from section Flavi.</title>
        <authorList>
            <consortium name="DOE Joint Genome Institute"/>
            <person name="Kjaerbolling I."/>
            <person name="Vesth T."/>
            <person name="Frisvad J.C."/>
            <person name="Nybo J.L."/>
            <person name="Theobald S."/>
            <person name="Kildgaard S."/>
            <person name="Isbrandt T."/>
            <person name="Kuo A."/>
            <person name="Sato A."/>
            <person name="Lyhne E.K."/>
            <person name="Kogle M.E."/>
            <person name="Wiebenga A."/>
            <person name="Kun R.S."/>
            <person name="Lubbers R.J."/>
            <person name="Makela M.R."/>
            <person name="Barry K."/>
            <person name="Chovatia M."/>
            <person name="Clum A."/>
            <person name="Daum C."/>
            <person name="Haridas S."/>
            <person name="He G."/>
            <person name="LaButti K."/>
            <person name="Lipzen A."/>
            <person name="Mondo S."/>
            <person name="Riley R."/>
            <person name="Salamov A."/>
            <person name="Simmons B.A."/>
            <person name="Magnuson J.K."/>
            <person name="Henrissat B."/>
            <person name="Mortensen U.H."/>
            <person name="Larsen T.O."/>
            <person name="Devries R.P."/>
            <person name="Grigoriev I.V."/>
            <person name="Machida M."/>
            <person name="Baker S.E."/>
            <person name="Andersen M.R."/>
        </authorList>
    </citation>
    <scope>NUCLEOTIDE SEQUENCE [LARGE SCALE GENOMIC DNA]</scope>
    <source>
        <strain evidence="2">IBT 14317</strain>
    </source>
</reference>
<dbReference type="OrthoDB" id="3358017at2759"/>
<keyword evidence="1" id="KW-0472">Membrane</keyword>
<dbReference type="Proteomes" id="UP000326877">
    <property type="component" value="Unassembled WGS sequence"/>
</dbReference>
<evidence type="ECO:0000256" key="1">
    <source>
        <dbReference type="SAM" id="Phobius"/>
    </source>
</evidence>
<name>A0A5N7CPH9_PETAA</name>
<proteinExistence type="predicted"/>
<sequence>MFTVNLTAAEFTKALRAEKQVFLNPRNARPLYFILNAIISLLLSLGIIMNVTATDKHKVDASDTFLKISLVTQLIFWLFAFNDNAVMSFWLGRNPSKESLEVGDA</sequence>
<feature type="transmembrane region" description="Helical" evidence="1">
    <location>
        <begin position="31"/>
        <end position="52"/>
    </location>
</feature>
<gene>
    <name evidence="2" type="ORF">BDV23DRAFT_178079</name>
</gene>
<keyword evidence="1" id="KW-1133">Transmembrane helix</keyword>
<dbReference type="AlphaFoldDB" id="A0A5N7CPH9"/>
<protein>
    <submittedName>
        <fullName evidence="2">Uncharacterized protein</fullName>
    </submittedName>
</protein>
<dbReference type="EMBL" id="ML735216">
    <property type="protein sequence ID" value="KAE8396014.1"/>
    <property type="molecule type" value="Genomic_DNA"/>
</dbReference>
<feature type="transmembrane region" description="Helical" evidence="1">
    <location>
        <begin position="64"/>
        <end position="81"/>
    </location>
</feature>
<accession>A0A5N7CPH9</accession>
<organism evidence="2">
    <name type="scientific">Petromyces alliaceus</name>
    <name type="common">Aspergillus alliaceus</name>
    <dbReference type="NCBI Taxonomy" id="209559"/>
    <lineage>
        <taxon>Eukaryota</taxon>
        <taxon>Fungi</taxon>
        <taxon>Dikarya</taxon>
        <taxon>Ascomycota</taxon>
        <taxon>Pezizomycotina</taxon>
        <taxon>Eurotiomycetes</taxon>
        <taxon>Eurotiomycetidae</taxon>
        <taxon>Eurotiales</taxon>
        <taxon>Aspergillaceae</taxon>
        <taxon>Aspergillus</taxon>
        <taxon>Aspergillus subgen. Circumdati</taxon>
    </lineage>
</organism>
<keyword evidence="1" id="KW-0812">Transmembrane</keyword>